<dbReference type="GO" id="GO:0009055">
    <property type="term" value="F:electron transfer activity"/>
    <property type="evidence" value="ECO:0007669"/>
    <property type="project" value="TreeGrafter"/>
</dbReference>
<evidence type="ECO:0000256" key="1">
    <source>
        <dbReference type="ARBA" id="ARBA00001966"/>
    </source>
</evidence>
<dbReference type="GO" id="GO:0051539">
    <property type="term" value="F:4 iron, 4 sulfur cluster binding"/>
    <property type="evidence" value="ECO:0007669"/>
    <property type="project" value="UniProtKB-KW"/>
</dbReference>
<sequence length="330" mass="34588">MNDIRPRLFCFRKSFISQPSVVAGGMTTERSATEMNVSRRDFLKYCGMTAAALGLSANDLLGLKEALANPNGPTVLWLQGAGCTGCSISFLNRISTAAPKTAGDLLINSVNLAYHPNLSSLAGDAVVDVISQAYTKGNYVLIVEGAVPTAFGGAACFAWSYKGVDKTFRDAVTMLASRAAKVVSVGTCAAFGGIPASGGNPTQVVSVATATGKATINIPGCPPHPDWIVWAVSQILLNKAVTLDTFGRPTALYSKKIHDVCPRKGTGEVKQFGLATGCLKELGCKGPSTKSNCPTLKWHNGVNWCIGASAPCMGCTEPTFPIANPFYKNV</sequence>
<comment type="subunit">
    <text evidence="4">Heterodimer of a large and a small subunit.</text>
</comment>
<dbReference type="PIRSF" id="PIRSF000310">
    <property type="entry name" value="NiFe_hyd_ssu"/>
    <property type="match status" value="1"/>
</dbReference>
<keyword evidence="5 12" id="KW-0004">4Fe-4S</keyword>
<feature type="domain" description="Cytochrome-c3 hydrogenase C-terminal" evidence="14">
    <location>
        <begin position="253"/>
        <end position="326"/>
    </location>
</feature>
<dbReference type="GO" id="GO:0009061">
    <property type="term" value="P:anaerobic respiration"/>
    <property type="evidence" value="ECO:0007669"/>
    <property type="project" value="TreeGrafter"/>
</dbReference>
<keyword evidence="12" id="KW-0003">3Fe-4S</keyword>
<dbReference type="PANTHER" id="PTHR30013">
    <property type="entry name" value="NIFE / NIFESE HYDROGENASE SMALL SUBUNIT FAMILY MEMBER"/>
    <property type="match status" value="1"/>
</dbReference>
<keyword evidence="11 12" id="KW-0411">Iron-sulfur</keyword>
<feature type="binding site" evidence="12">
    <location>
        <position position="258"/>
    </location>
    <ligand>
        <name>[4Fe-4S] cluster</name>
        <dbReference type="ChEBI" id="CHEBI:49883"/>
        <label>2</label>
    </ligand>
</feature>
<evidence type="ECO:0000256" key="12">
    <source>
        <dbReference type="PIRSR" id="PIRSR000310-1"/>
    </source>
</evidence>
<keyword evidence="10 12" id="KW-0408">Iron</keyword>
<feature type="binding site" evidence="12">
    <location>
        <position position="86"/>
    </location>
    <ligand>
        <name>[4Fe-4S] cluster</name>
        <dbReference type="ChEBI" id="CHEBI:49883"/>
        <label>1</label>
    </ligand>
</feature>
<evidence type="ECO:0000256" key="5">
    <source>
        <dbReference type="ARBA" id="ARBA00022485"/>
    </source>
</evidence>
<evidence type="ECO:0000256" key="10">
    <source>
        <dbReference type="ARBA" id="ARBA00023004"/>
    </source>
</evidence>
<evidence type="ECO:0000259" key="14">
    <source>
        <dbReference type="Pfam" id="PF14720"/>
    </source>
</evidence>
<dbReference type="PROSITE" id="PS51318">
    <property type="entry name" value="TAT"/>
    <property type="match status" value="1"/>
</dbReference>
<dbReference type="GO" id="GO:0044569">
    <property type="term" value="C:[Ni-Fe] hydrogenase complex"/>
    <property type="evidence" value="ECO:0007669"/>
    <property type="project" value="TreeGrafter"/>
</dbReference>
<dbReference type="Pfam" id="PF14720">
    <property type="entry name" value="NiFe_hyd_SSU_C"/>
    <property type="match status" value="1"/>
</dbReference>
<dbReference type="Pfam" id="PF01058">
    <property type="entry name" value="Oxidored_q6"/>
    <property type="match status" value="1"/>
</dbReference>
<evidence type="ECO:0000256" key="6">
    <source>
        <dbReference type="ARBA" id="ARBA00022723"/>
    </source>
</evidence>
<name>A0A831XLV3_GEOME</name>
<dbReference type="InterPro" id="IPR001821">
    <property type="entry name" value="NiFe_hydrogenase_ssu"/>
</dbReference>
<evidence type="ECO:0000256" key="8">
    <source>
        <dbReference type="ARBA" id="ARBA00022764"/>
    </source>
</evidence>
<dbReference type="NCBIfam" id="TIGR01409">
    <property type="entry name" value="TAT_signal_seq"/>
    <property type="match status" value="1"/>
</dbReference>
<dbReference type="GO" id="GO:0051538">
    <property type="term" value="F:3 iron, 4 sulfur cluster binding"/>
    <property type="evidence" value="ECO:0007669"/>
    <property type="project" value="UniProtKB-KW"/>
</dbReference>
<dbReference type="InterPro" id="IPR027394">
    <property type="entry name" value="Cytochrome-c3_hydrogenase_C"/>
</dbReference>
<feature type="binding site" evidence="12">
    <location>
        <position position="293"/>
    </location>
    <ligand>
        <name>[3Fe-4S] cluster</name>
        <dbReference type="ChEBI" id="CHEBI:21137"/>
    </ligand>
</feature>
<comment type="similarity">
    <text evidence="3">Belongs to the [NiFe]/[NiFeSe] hydrogenase small subunit family.</text>
</comment>
<keyword evidence="8" id="KW-0574">Periplasm</keyword>
<evidence type="ECO:0000256" key="3">
    <source>
        <dbReference type="ARBA" id="ARBA00006605"/>
    </source>
</evidence>
<protein>
    <submittedName>
        <fullName evidence="15">Twin-arginine translocation signal domain-containing protein</fullName>
    </submittedName>
</protein>
<dbReference type="EMBL" id="DSOV01000037">
    <property type="protein sequence ID" value="HEN42311.1"/>
    <property type="molecule type" value="Genomic_DNA"/>
</dbReference>
<keyword evidence="6 12" id="KW-0479">Metal-binding</keyword>
<feature type="binding site" evidence="12">
    <location>
        <position position="284"/>
    </location>
    <ligand>
        <name>[4Fe-4S] cluster</name>
        <dbReference type="ChEBI" id="CHEBI:49883"/>
        <label>2</label>
    </ligand>
</feature>
<reference evidence="15" key="1">
    <citation type="journal article" date="2020" name="mSystems">
        <title>Genome- and Community-Level Interaction Insights into Carbon Utilization and Element Cycling Functions of Hydrothermarchaeota in Hydrothermal Sediment.</title>
        <authorList>
            <person name="Zhou Z."/>
            <person name="Liu Y."/>
            <person name="Xu W."/>
            <person name="Pan J."/>
            <person name="Luo Z.H."/>
            <person name="Li M."/>
        </authorList>
    </citation>
    <scope>NUCLEOTIDE SEQUENCE [LARGE SCALE GENOMIC DNA]</scope>
    <source>
        <strain evidence="15">SpSt-349</strain>
    </source>
</reference>
<feature type="binding site" evidence="12">
    <location>
        <position position="278"/>
    </location>
    <ligand>
        <name>[4Fe-4S] cluster</name>
        <dbReference type="ChEBI" id="CHEBI:49883"/>
        <label>2</label>
    </ligand>
</feature>
<feature type="binding site" evidence="12">
    <location>
        <position position="312"/>
    </location>
    <ligand>
        <name>[3Fe-4S] cluster</name>
        <dbReference type="ChEBI" id="CHEBI:21137"/>
    </ligand>
</feature>
<organism evidence="15">
    <name type="scientific">Geobacter metallireducens</name>
    <dbReference type="NCBI Taxonomy" id="28232"/>
    <lineage>
        <taxon>Bacteria</taxon>
        <taxon>Pseudomonadati</taxon>
        <taxon>Thermodesulfobacteriota</taxon>
        <taxon>Desulfuromonadia</taxon>
        <taxon>Geobacterales</taxon>
        <taxon>Geobacteraceae</taxon>
        <taxon>Geobacter</taxon>
    </lineage>
</organism>
<keyword evidence="9" id="KW-0560">Oxidoreductase</keyword>
<dbReference type="GO" id="GO:0016020">
    <property type="term" value="C:membrane"/>
    <property type="evidence" value="ECO:0007669"/>
    <property type="project" value="TreeGrafter"/>
</dbReference>
<dbReference type="GO" id="GO:0008901">
    <property type="term" value="F:ferredoxin hydrogenase activity"/>
    <property type="evidence" value="ECO:0007669"/>
    <property type="project" value="InterPro"/>
</dbReference>
<dbReference type="InterPro" id="IPR019546">
    <property type="entry name" value="TAT_signal_bac_arc"/>
</dbReference>
<evidence type="ECO:0000313" key="15">
    <source>
        <dbReference type="EMBL" id="HEN42311.1"/>
    </source>
</evidence>
<feature type="binding site" evidence="12">
    <location>
        <position position="315"/>
    </location>
    <ligand>
        <name>[3Fe-4S] cluster</name>
        <dbReference type="ChEBI" id="CHEBI:21137"/>
    </ligand>
</feature>
<accession>A0A831XLV3</accession>
<evidence type="ECO:0000256" key="4">
    <source>
        <dbReference type="ARBA" id="ARBA00011771"/>
    </source>
</evidence>
<proteinExistence type="inferred from homology"/>
<dbReference type="InterPro" id="IPR037148">
    <property type="entry name" value="NiFe-Hase_small_C_sf"/>
</dbReference>
<evidence type="ECO:0000256" key="7">
    <source>
        <dbReference type="ARBA" id="ARBA00022729"/>
    </source>
</evidence>
<dbReference type="AlphaFoldDB" id="A0A831XLV3"/>
<evidence type="ECO:0000259" key="13">
    <source>
        <dbReference type="Pfam" id="PF01058"/>
    </source>
</evidence>
<dbReference type="InterPro" id="IPR006137">
    <property type="entry name" value="NADH_UbQ_OxRdtase-like_20kDa"/>
</dbReference>
<feature type="binding site" evidence="12">
    <location>
        <position position="83"/>
    </location>
    <ligand>
        <name>[4Fe-4S] cluster</name>
        <dbReference type="ChEBI" id="CHEBI:49883"/>
        <label>1</label>
    </ligand>
</feature>
<dbReference type="PANTHER" id="PTHR30013:SF5">
    <property type="entry name" value="HYDROGENASE SMALL SUBUNIT"/>
    <property type="match status" value="1"/>
</dbReference>
<dbReference type="InterPro" id="IPR037024">
    <property type="entry name" value="NiFe_Hase_small_N_sf"/>
</dbReference>
<dbReference type="PRINTS" id="PR00614">
    <property type="entry name" value="NIHGNASESMLL"/>
</dbReference>
<feature type="binding site" evidence="12">
    <location>
        <position position="261"/>
    </location>
    <ligand>
        <name>[4Fe-4S] cluster</name>
        <dbReference type="ChEBI" id="CHEBI:49883"/>
        <label>2</label>
    </ligand>
</feature>
<dbReference type="NCBIfam" id="TIGR00391">
    <property type="entry name" value="hydA"/>
    <property type="match status" value="1"/>
</dbReference>
<comment type="subcellular location">
    <subcellularLocation>
        <location evidence="2">Periplasm</location>
    </subcellularLocation>
</comment>
<dbReference type="GO" id="GO:0046872">
    <property type="term" value="F:metal ion binding"/>
    <property type="evidence" value="ECO:0007669"/>
    <property type="project" value="UniProtKB-KW"/>
</dbReference>
<gene>
    <name evidence="15" type="ORF">ENQ87_08045</name>
</gene>
<dbReference type="SUPFAM" id="SSF56770">
    <property type="entry name" value="HydA/Nqo6-like"/>
    <property type="match status" value="1"/>
</dbReference>
<evidence type="ECO:0000256" key="2">
    <source>
        <dbReference type="ARBA" id="ARBA00004418"/>
    </source>
</evidence>
<feature type="domain" description="NADH:ubiquinone oxidoreductase-like 20kDa subunit" evidence="13">
    <location>
        <begin position="83"/>
        <end position="233"/>
    </location>
</feature>
<comment type="caution">
    <text evidence="15">The sequence shown here is derived from an EMBL/GenBank/DDBJ whole genome shotgun (WGS) entry which is preliminary data.</text>
</comment>
<feature type="binding site" evidence="12">
    <location>
        <position position="188"/>
    </location>
    <ligand>
        <name>[4Fe-4S] cluster</name>
        <dbReference type="ChEBI" id="CHEBI:49883"/>
        <label>1</label>
    </ligand>
</feature>
<dbReference type="GO" id="GO:0042597">
    <property type="term" value="C:periplasmic space"/>
    <property type="evidence" value="ECO:0007669"/>
    <property type="project" value="UniProtKB-SubCell"/>
</dbReference>
<feature type="binding site" evidence="12">
    <location>
        <position position="221"/>
    </location>
    <ligand>
        <name>[4Fe-4S] cluster</name>
        <dbReference type="ChEBI" id="CHEBI:49883"/>
        <label>1</label>
    </ligand>
</feature>
<keyword evidence="7" id="KW-0732">Signal</keyword>
<dbReference type="Gene3D" id="3.40.50.700">
    <property type="entry name" value="NADH:ubiquinone oxidoreductase-like, 20kDa subunit"/>
    <property type="match status" value="1"/>
</dbReference>
<evidence type="ECO:0000256" key="11">
    <source>
        <dbReference type="ARBA" id="ARBA00023014"/>
    </source>
</evidence>
<dbReference type="GO" id="GO:0009375">
    <property type="term" value="C:ferredoxin hydrogenase complex"/>
    <property type="evidence" value="ECO:0007669"/>
    <property type="project" value="InterPro"/>
</dbReference>
<dbReference type="Gene3D" id="4.10.480.10">
    <property type="entry name" value="Cytochrome-c3 hydrogenase, C-terminal domain"/>
    <property type="match status" value="1"/>
</dbReference>
<comment type="cofactor">
    <cofactor evidence="1">
        <name>[4Fe-4S] cluster</name>
        <dbReference type="ChEBI" id="CHEBI:49883"/>
    </cofactor>
</comment>
<evidence type="ECO:0000256" key="9">
    <source>
        <dbReference type="ARBA" id="ARBA00023002"/>
    </source>
</evidence>
<dbReference type="InterPro" id="IPR006311">
    <property type="entry name" value="TAT_signal"/>
</dbReference>